<gene>
    <name evidence="2" type="ORF">HMPREF9625_00054</name>
</gene>
<sequence length="525" mass="60982">MNIQEAKEEIKRTVEAYHKRDEDGSYKIPVEKQRPLFLMGPPGIGKTAIVEQVAEELGINLISYTITHHTRQSAIGLPFISKKIYGEKEYSVTEYTMSEIVASVYEQIERTGIEEGILFLDEINAVSETLSPTMLQFLQYKTFGMHRVPEGFIIVTAGNPSEFNKSVRDFDIATLDRLRKIDIEEDFQSFKSYAYQAGVHGAITSYLEIKKDRFYFVKQDIEGKRYVTARSWEDLSKLLQVYEELQYPLEKELCQEYLADPEVAEDFALYYSLYQKYREIYHVPDILEGAEMKETRVFLEAPFDEKLSLLSLLTDALQIAFTDYVKKKELLSRIFHFLKKMKERLSEVSVSQALEEEIKRQRKRMATLKEARMLSKKEESIRLQLIQMLGDFYSALKERNSTEDTGNREDRKENEADFSFIKDCFRAKEEERQQEVEKTGKMLSNALNFLGNTFGEGQELLLFLSELTKSPYALSFLSDVGNETYSRYNQYLLLKDKQKALQEEAKEALGDKMESGIKQMDNNGK</sequence>
<keyword evidence="3" id="KW-1185">Reference proteome</keyword>
<dbReference type="STRING" id="796943.HMPREF9625_00054"/>
<organism evidence="2 3">
    <name type="scientific">Oribacterium parvum ACB1</name>
    <dbReference type="NCBI Taxonomy" id="796943"/>
    <lineage>
        <taxon>Bacteria</taxon>
        <taxon>Bacillati</taxon>
        <taxon>Bacillota</taxon>
        <taxon>Clostridia</taxon>
        <taxon>Lachnospirales</taxon>
        <taxon>Lachnospiraceae</taxon>
        <taxon>Oribacterium</taxon>
    </lineage>
</organism>
<dbReference type="Gene3D" id="3.40.50.300">
    <property type="entry name" value="P-loop containing nucleotide triphosphate hydrolases"/>
    <property type="match status" value="1"/>
</dbReference>
<dbReference type="InterPro" id="IPR003593">
    <property type="entry name" value="AAA+_ATPase"/>
</dbReference>
<comment type="caution">
    <text evidence="2">The sequence shown here is derived from an EMBL/GenBank/DDBJ whole genome shotgun (WGS) entry which is preliminary data.</text>
</comment>
<name>G9WK14_9FIRM</name>
<accession>G9WK14</accession>
<dbReference type="RefSeq" id="WP_009533931.1">
    <property type="nucleotide sequence ID" value="NZ_KE148312.1"/>
</dbReference>
<dbReference type="GO" id="GO:0005524">
    <property type="term" value="F:ATP binding"/>
    <property type="evidence" value="ECO:0007669"/>
    <property type="project" value="InterPro"/>
</dbReference>
<dbReference type="HOGENOM" id="CLU_543789_0_0_9"/>
<dbReference type="SUPFAM" id="SSF52540">
    <property type="entry name" value="P-loop containing nucleoside triphosphate hydrolases"/>
    <property type="match status" value="1"/>
</dbReference>
<dbReference type="EMBL" id="AFZC02000003">
    <property type="protein sequence ID" value="EHL14211.1"/>
    <property type="molecule type" value="Genomic_DNA"/>
</dbReference>
<feature type="domain" description="AAA+ ATPase" evidence="1">
    <location>
        <begin position="32"/>
        <end position="185"/>
    </location>
</feature>
<dbReference type="Proteomes" id="UP000018461">
    <property type="component" value="Unassembled WGS sequence"/>
</dbReference>
<dbReference type="GO" id="GO:0016887">
    <property type="term" value="F:ATP hydrolysis activity"/>
    <property type="evidence" value="ECO:0007669"/>
    <property type="project" value="InterPro"/>
</dbReference>
<evidence type="ECO:0000313" key="3">
    <source>
        <dbReference type="Proteomes" id="UP000018461"/>
    </source>
</evidence>
<evidence type="ECO:0000313" key="2">
    <source>
        <dbReference type="EMBL" id="EHL14211.1"/>
    </source>
</evidence>
<proteinExistence type="predicted"/>
<dbReference type="PATRIC" id="fig|796943.3.peg.61"/>
<dbReference type="InterPro" id="IPR027417">
    <property type="entry name" value="P-loop_NTPase"/>
</dbReference>
<evidence type="ECO:0000259" key="1">
    <source>
        <dbReference type="SMART" id="SM00382"/>
    </source>
</evidence>
<dbReference type="InterPro" id="IPR003959">
    <property type="entry name" value="ATPase_AAA_core"/>
</dbReference>
<reference evidence="2" key="1">
    <citation type="submission" date="2011-08" db="EMBL/GenBank/DDBJ databases">
        <authorList>
            <consortium name="The Broad Institute Genome Sequencing Platform"/>
            <person name="Earl A."/>
            <person name="Ward D."/>
            <person name="Feldgarden M."/>
            <person name="Gevers D."/>
            <person name="Sizova M."/>
            <person name="Hazen A."/>
            <person name="Epstein S."/>
            <person name="Young S.K."/>
            <person name="Zeng Q."/>
            <person name="Gargeya S."/>
            <person name="Fitzgerald M."/>
            <person name="Haas B."/>
            <person name="Abouelleil A."/>
            <person name="Alvarado L."/>
            <person name="Arachchi H.M."/>
            <person name="Berlin A."/>
            <person name="Brown A."/>
            <person name="Chapman S.B."/>
            <person name="Chen Z."/>
            <person name="Dunbar C."/>
            <person name="Freedman E."/>
            <person name="Gearin G."/>
            <person name="Gellesch M."/>
            <person name="Goldberg J."/>
            <person name="Griggs A."/>
            <person name="Gujja S."/>
            <person name="Heiman D."/>
            <person name="Howarth C."/>
            <person name="Larson L."/>
            <person name="Lui A."/>
            <person name="MacDonald P.J.P."/>
            <person name="Montmayeur A."/>
            <person name="Murphy C."/>
            <person name="Neiman D."/>
            <person name="Pearson M."/>
            <person name="Priest M."/>
            <person name="Roberts A."/>
            <person name="Saif S."/>
            <person name="Shea T."/>
            <person name="Shenoy N."/>
            <person name="Sisk P."/>
            <person name="Stolte C."/>
            <person name="Sykes S."/>
            <person name="Wortman J."/>
            <person name="Nusbaum C."/>
            <person name="Birren B."/>
        </authorList>
    </citation>
    <scope>NUCLEOTIDE SEQUENCE</scope>
    <source>
        <strain evidence="2">ACB1</strain>
    </source>
</reference>
<dbReference type="CDD" id="cd00009">
    <property type="entry name" value="AAA"/>
    <property type="match status" value="1"/>
</dbReference>
<protein>
    <recommendedName>
        <fullName evidence="1">AAA+ ATPase domain-containing protein</fullName>
    </recommendedName>
</protein>
<dbReference type="Pfam" id="PF00004">
    <property type="entry name" value="AAA"/>
    <property type="match status" value="1"/>
</dbReference>
<dbReference type="SMART" id="SM00382">
    <property type="entry name" value="AAA"/>
    <property type="match status" value="1"/>
</dbReference>
<dbReference type="AlphaFoldDB" id="G9WK14"/>
<reference evidence="2" key="2">
    <citation type="submission" date="2013-03" db="EMBL/GenBank/DDBJ databases">
        <title>The Genome Sequence of Oribacterium sp. ACB1.</title>
        <authorList>
            <consortium name="The Broad Institute Genomics Platform"/>
            <consortium name="The Broad Institute Genome Sequencing Center for Infectious Disease"/>
            <person name="Earl A."/>
            <person name="Ward D."/>
            <person name="Feldgarden M."/>
            <person name="Gevers D."/>
            <person name="Sizova M."/>
            <person name="Hazen A."/>
            <person name="Epstein S."/>
            <person name="Walker B."/>
            <person name="Young S."/>
            <person name="Zeng Q."/>
            <person name="Gargeya S."/>
            <person name="Fitzgerald M."/>
            <person name="Haas B."/>
            <person name="Abouelleil A."/>
            <person name="Allen A.W."/>
            <person name="Alvarado L."/>
            <person name="Arachchi H.M."/>
            <person name="Berlin A.M."/>
            <person name="Chapman S.B."/>
            <person name="Gainer-Dewar J."/>
            <person name="Goldberg J."/>
            <person name="Griggs A."/>
            <person name="Gujja S."/>
            <person name="Hansen M."/>
            <person name="Howarth C."/>
            <person name="Imamovic A."/>
            <person name="Ireland A."/>
            <person name="Larimer J."/>
            <person name="McCowan C."/>
            <person name="Murphy C."/>
            <person name="Pearson M."/>
            <person name="Poon T.W."/>
            <person name="Priest M."/>
            <person name="Roberts A."/>
            <person name="Saif S."/>
            <person name="Shea T."/>
            <person name="Sisk P."/>
            <person name="Sykes S."/>
            <person name="Wortman J."/>
            <person name="Nusbaum C."/>
            <person name="Birren B."/>
        </authorList>
    </citation>
    <scope>NUCLEOTIDE SEQUENCE [LARGE SCALE GENOMIC DNA]</scope>
    <source>
        <strain evidence="2">ACB1</strain>
    </source>
</reference>